<proteinExistence type="predicted"/>
<dbReference type="GO" id="GO:0043565">
    <property type="term" value="F:sequence-specific DNA binding"/>
    <property type="evidence" value="ECO:0007669"/>
    <property type="project" value="TreeGrafter"/>
</dbReference>
<gene>
    <name evidence="16" type="primary">ZNF438</name>
</gene>
<evidence type="ECO:0000256" key="2">
    <source>
        <dbReference type="ARBA" id="ARBA00022491"/>
    </source>
</evidence>
<feature type="compositionally biased region" description="Polar residues" evidence="14">
    <location>
        <begin position="1"/>
        <end position="18"/>
    </location>
</feature>
<feature type="region of interest" description="Disordered" evidence="14">
    <location>
        <begin position="53"/>
        <end position="72"/>
    </location>
</feature>
<dbReference type="FunFam" id="3.30.160.60:FF:003312">
    <property type="entry name" value="Zinc finger protein 438"/>
    <property type="match status" value="1"/>
</dbReference>
<dbReference type="PROSITE" id="PS00028">
    <property type="entry name" value="ZINC_FINGER_C2H2_1"/>
    <property type="match status" value="4"/>
</dbReference>
<dbReference type="PANTHER" id="PTHR24408">
    <property type="entry name" value="ZINC FINGER PROTEIN"/>
    <property type="match status" value="1"/>
</dbReference>
<evidence type="ECO:0000313" key="16">
    <source>
        <dbReference type="Ensembl" id="ENSCPOP00000000465.3"/>
    </source>
</evidence>
<dbReference type="GO" id="GO:0005654">
    <property type="term" value="C:nucleoplasm"/>
    <property type="evidence" value="ECO:0007669"/>
    <property type="project" value="Ensembl"/>
</dbReference>
<feature type="region of interest" description="Disordered" evidence="14">
    <location>
        <begin position="596"/>
        <end position="629"/>
    </location>
</feature>
<dbReference type="AlphaFoldDB" id="H0UU45"/>
<feature type="compositionally biased region" description="Basic and acidic residues" evidence="14">
    <location>
        <begin position="607"/>
        <end position="629"/>
    </location>
</feature>
<reference evidence="16" key="3">
    <citation type="submission" date="2025-09" db="UniProtKB">
        <authorList>
            <consortium name="Ensembl"/>
        </authorList>
    </citation>
    <scope>IDENTIFICATION</scope>
    <source>
        <strain evidence="16">2N</strain>
    </source>
</reference>
<dbReference type="SUPFAM" id="SSF57667">
    <property type="entry name" value="beta-beta-alpha zinc fingers"/>
    <property type="match status" value="1"/>
</dbReference>
<feature type="region of interest" description="Disordered" evidence="14">
    <location>
        <begin position="1"/>
        <end position="35"/>
    </location>
</feature>
<organism evidence="16 17">
    <name type="scientific">Cavia porcellus</name>
    <name type="common">Guinea pig</name>
    <dbReference type="NCBI Taxonomy" id="10141"/>
    <lineage>
        <taxon>Eukaryota</taxon>
        <taxon>Metazoa</taxon>
        <taxon>Chordata</taxon>
        <taxon>Craniata</taxon>
        <taxon>Vertebrata</taxon>
        <taxon>Euteleostomi</taxon>
        <taxon>Mammalia</taxon>
        <taxon>Eutheria</taxon>
        <taxon>Euarchontoglires</taxon>
        <taxon>Glires</taxon>
        <taxon>Rodentia</taxon>
        <taxon>Hystricomorpha</taxon>
        <taxon>Caviidae</taxon>
        <taxon>Cavia</taxon>
    </lineage>
</organism>
<dbReference type="InterPro" id="IPR013087">
    <property type="entry name" value="Znf_C2H2_type"/>
</dbReference>
<keyword evidence="7" id="KW-0805">Transcription regulation</keyword>
<keyword evidence="13" id="KW-0175">Coiled coil</keyword>
<feature type="region of interest" description="Disordered" evidence="14">
    <location>
        <begin position="104"/>
        <end position="256"/>
    </location>
</feature>
<keyword evidence="3" id="KW-0479">Metal-binding</keyword>
<dbReference type="VEuPathDB" id="HostDB:ENSCPOG00000000531"/>
<dbReference type="GO" id="GO:0005829">
    <property type="term" value="C:cytosol"/>
    <property type="evidence" value="ECO:0007669"/>
    <property type="project" value="Ensembl"/>
</dbReference>
<evidence type="ECO:0000259" key="15">
    <source>
        <dbReference type="PROSITE" id="PS50157"/>
    </source>
</evidence>
<feature type="domain" description="C2H2-type" evidence="15">
    <location>
        <begin position="535"/>
        <end position="562"/>
    </location>
</feature>
<keyword evidence="17" id="KW-1185">Reference proteome</keyword>
<feature type="compositionally biased region" description="Polar residues" evidence="14">
    <location>
        <begin position="56"/>
        <end position="66"/>
    </location>
</feature>
<dbReference type="EMBL" id="AAKN02037590">
    <property type="status" value="NOT_ANNOTATED_CDS"/>
    <property type="molecule type" value="Genomic_DNA"/>
</dbReference>
<evidence type="ECO:0000256" key="11">
    <source>
        <dbReference type="ARBA" id="ARBA00067846"/>
    </source>
</evidence>
<dbReference type="Proteomes" id="UP000005447">
    <property type="component" value="Unassembled WGS sequence"/>
</dbReference>
<evidence type="ECO:0000313" key="17">
    <source>
        <dbReference type="Proteomes" id="UP000005447"/>
    </source>
</evidence>
<evidence type="ECO:0000256" key="5">
    <source>
        <dbReference type="ARBA" id="ARBA00022771"/>
    </source>
</evidence>
<dbReference type="GO" id="GO:0000981">
    <property type="term" value="F:DNA-binding transcription factor activity, RNA polymerase II-specific"/>
    <property type="evidence" value="ECO:0007669"/>
    <property type="project" value="TreeGrafter"/>
</dbReference>
<dbReference type="InterPro" id="IPR036236">
    <property type="entry name" value="Znf_C2H2_sf"/>
</dbReference>
<dbReference type="GO" id="GO:0008270">
    <property type="term" value="F:zinc ion binding"/>
    <property type="evidence" value="ECO:0007669"/>
    <property type="project" value="UniProtKB-KW"/>
</dbReference>
<evidence type="ECO:0000256" key="14">
    <source>
        <dbReference type="SAM" id="MobiDB-lite"/>
    </source>
</evidence>
<dbReference type="CTD" id="220929"/>
<dbReference type="FunCoup" id="H0UU45">
    <property type="interactions" value="2054"/>
</dbReference>
<feature type="compositionally biased region" description="Polar residues" evidence="14">
    <location>
        <begin position="179"/>
        <end position="190"/>
    </location>
</feature>
<keyword evidence="5 12" id="KW-0863">Zinc-finger</keyword>
<feature type="domain" description="C2H2-type" evidence="15">
    <location>
        <begin position="776"/>
        <end position="804"/>
    </location>
</feature>
<dbReference type="Pfam" id="PF13894">
    <property type="entry name" value="zf-C2H2_4"/>
    <property type="match status" value="1"/>
</dbReference>
<dbReference type="Gene3D" id="3.30.160.60">
    <property type="entry name" value="Classic Zinc Finger"/>
    <property type="match status" value="2"/>
</dbReference>
<sequence>MQNSLSVPSRDQGDTNIPSGTGQSGKSLQSKSQFRTIAPKIAPKVLASRVLPCHSPSLSDQGTLGPSMSPKPLGMPTQNYALMQVAGQEGTFSLVALPPVTSAQPIQKPQMPENLKVPIPRYQPLRSNKGPRKKSILSSPESGCSRPVAHTQMCPQISPSPPAHPELPQKANPCKQMPSPDQASGGTSTAPLVESSGHEDSTPPVIDSCRDRNPPATPALSTPAEPSAKQRLSDNSGKASHRNRKVPSGPSAVARGKLKGHIDHGNAMTSLSPGIFGSAVQLISSVPKGKVPILPYKRMQTNKICQTESDASAAEFSLSGYRTDNDRKFSIKESFNAANNMSSKTPVPPVPKQILCGSAFCPATKTDLNHKTKLNVGAAKRRGRKRKIPDEVLAFQGKRKKCIINKCRDGKEKAKNNLQESKDQKPGALKKYRNIMPKPVVVMSALPPLASPSATLHSQTSTNLGQDISLNNSVTSKCLSCKQNDSPSTKLSSVFRNGFSGVRKPWHRCQVCNHHFQFKQHLQDHMNTHTNRRPYSCRICRKAYVRSGSLSTHMKLHHGENRLRKLVCCEFCAKVFGHVQVYFGHLKEVHRVVISTEPGPSEAQPEDMPKSRDRHASDREAERALERENKSSLEEDFLLTQADEVKLQIKCGRCQITAQSFAEIKFHLLYVHGEEIQGRLQEGILPSKRGAQRALTRHTAPDWKQHQNQVKPCASEENCHTHPKKKRQLCLHRENDVEILKASDGGQLGTERLKEDPQDSGCGSRHTVFLWSHSGFSCLLCAQTLGRKEELFLHWESHHNCEDPSRLWAILSTFSNQGVIEISRETSK</sequence>
<comment type="subcellular location">
    <subcellularLocation>
        <location evidence="1">Nucleus</location>
    </subcellularLocation>
</comment>
<dbReference type="Ensembl" id="ENSCPOT00000000536.3">
    <property type="protein sequence ID" value="ENSCPOP00000000465.3"/>
    <property type="gene ID" value="ENSCPOG00000000531.4"/>
</dbReference>
<dbReference type="HOGENOM" id="CLU_017961_0_0_1"/>
<evidence type="ECO:0000256" key="8">
    <source>
        <dbReference type="ARBA" id="ARBA00023125"/>
    </source>
</evidence>
<name>H0UU45_CAVPO</name>
<feature type="coiled-coil region" evidence="13">
    <location>
        <begin position="404"/>
        <end position="431"/>
    </location>
</feature>
<evidence type="ECO:0000256" key="13">
    <source>
        <dbReference type="SAM" id="Coils"/>
    </source>
</evidence>
<evidence type="ECO:0000256" key="10">
    <source>
        <dbReference type="ARBA" id="ARBA00023242"/>
    </source>
</evidence>
<keyword evidence="2" id="KW-0678">Repressor</keyword>
<evidence type="ECO:0000256" key="12">
    <source>
        <dbReference type="PROSITE-ProRule" id="PRU00042"/>
    </source>
</evidence>
<evidence type="ECO:0000256" key="1">
    <source>
        <dbReference type="ARBA" id="ARBA00004123"/>
    </source>
</evidence>
<dbReference type="GeneTree" id="ENSGT00390000014526"/>
<evidence type="ECO:0000256" key="9">
    <source>
        <dbReference type="ARBA" id="ARBA00023163"/>
    </source>
</evidence>
<dbReference type="PANTHER" id="PTHR24408:SF23">
    <property type="entry name" value="ZINC FINGER PROTEIN 438"/>
    <property type="match status" value="1"/>
</dbReference>
<dbReference type="PROSITE" id="PS50157">
    <property type="entry name" value="ZINC_FINGER_C2H2_2"/>
    <property type="match status" value="3"/>
</dbReference>
<feature type="compositionally biased region" description="Low complexity" evidence="14">
    <location>
        <begin position="19"/>
        <end position="33"/>
    </location>
</feature>
<dbReference type="eggNOG" id="KOG1721">
    <property type="taxonomic scope" value="Eukaryota"/>
</dbReference>
<dbReference type="GeneID" id="100729167"/>
<protein>
    <recommendedName>
        <fullName evidence="11">Zinc finger protein 438</fullName>
    </recommendedName>
</protein>
<dbReference type="KEGG" id="cpoc:100729167"/>
<keyword evidence="6" id="KW-0862">Zinc</keyword>
<dbReference type="SMART" id="SM00355">
    <property type="entry name" value="ZnF_C2H2"/>
    <property type="match status" value="5"/>
</dbReference>
<keyword evidence="4" id="KW-0677">Repeat</keyword>
<keyword evidence="9" id="KW-0804">Transcription</keyword>
<evidence type="ECO:0000256" key="7">
    <source>
        <dbReference type="ARBA" id="ARBA00023015"/>
    </source>
</evidence>
<dbReference type="OrthoDB" id="3437960at2759"/>
<accession>H0UU45</accession>
<keyword evidence="10" id="KW-0539">Nucleus</keyword>
<evidence type="ECO:0000256" key="3">
    <source>
        <dbReference type="ARBA" id="ARBA00022723"/>
    </source>
</evidence>
<feature type="domain" description="C2H2-type" evidence="15">
    <location>
        <begin position="507"/>
        <end position="534"/>
    </location>
</feature>
<dbReference type="STRING" id="10141.ENSCPOP00000000465"/>
<reference evidence="16" key="2">
    <citation type="submission" date="2025-08" db="UniProtKB">
        <authorList>
            <consortium name="Ensembl"/>
        </authorList>
    </citation>
    <scope>IDENTIFICATION</scope>
    <source>
        <strain evidence="16">2N</strain>
    </source>
</reference>
<dbReference type="FunFam" id="3.30.160.60:FF:000946">
    <property type="entry name" value="Zinc finger protein 438"/>
    <property type="match status" value="1"/>
</dbReference>
<keyword evidence="8" id="KW-0238">DNA-binding</keyword>
<reference evidence="17" key="1">
    <citation type="journal article" date="2011" name="Nature">
        <title>A high-resolution map of human evolutionary constraint using 29 mammals.</title>
        <authorList>
            <person name="Lindblad-Toh K."/>
            <person name="Garber M."/>
            <person name="Zuk O."/>
            <person name="Lin M.F."/>
            <person name="Parker B.J."/>
            <person name="Washietl S."/>
            <person name="Kheradpour P."/>
            <person name="Ernst J."/>
            <person name="Jordan G."/>
            <person name="Mauceli E."/>
            <person name="Ward L.D."/>
            <person name="Lowe C.B."/>
            <person name="Holloway A.K."/>
            <person name="Clamp M."/>
            <person name="Gnerre S."/>
            <person name="Alfoldi J."/>
            <person name="Beal K."/>
            <person name="Chang J."/>
            <person name="Clawson H."/>
            <person name="Cuff J."/>
            <person name="Di Palma F."/>
            <person name="Fitzgerald S."/>
            <person name="Flicek P."/>
            <person name="Guttman M."/>
            <person name="Hubisz M.J."/>
            <person name="Jaffe D.B."/>
            <person name="Jungreis I."/>
            <person name="Kent W.J."/>
            <person name="Kostka D."/>
            <person name="Lara M."/>
            <person name="Martins A.L."/>
            <person name="Massingham T."/>
            <person name="Moltke I."/>
            <person name="Raney B.J."/>
            <person name="Rasmussen M.D."/>
            <person name="Robinson J."/>
            <person name="Stark A."/>
            <person name="Vilella A.J."/>
            <person name="Wen J."/>
            <person name="Xie X."/>
            <person name="Zody M.C."/>
            <person name="Baldwin J."/>
            <person name="Bloom T."/>
            <person name="Chin C.W."/>
            <person name="Heiman D."/>
            <person name="Nicol R."/>
            <person name="Nusbaum C."/>
            <person name="Young S."/>
            <person name="Wilkinson J."/>
            <person name="Worley K.C."/>
            <person name="Kovar C.L."/>
            <person name="Muzny D.M."/>
            <person name="Gibbs R.A."/>
            <person name="Cree A."/>
            <person name="Dihn H.H."/>
            <person name="Fowler G."/>
            <person name="Jhangiani S."/>
            <person name="Joshi V."/>
            <person name="Lee S."/>
            <person name="Lewis L.R."/>
            <person name="Nazareth L.V."/>
            <person name="Okwuonu G."/>
            <person name="Santibanez J."/>
            <person name="Warren W.C."/>
            <person name="Mardis E.R."/>
            <person name="Weinstock G.M."/>
            <person name="Wilson R.K."/>
            <person name="Delehaunty K."/>
            <person name="Dooling D."/>
            <person name="Fronik C."/>
            <person name="Fulton L."/>
            <person name="Fulton B."/>
            <person name="Graves T."/>
            <person name="Minx P."/>
            <person name="Sodergren E."/>
            <person name="Birney E."/>
            <person name="Margulies E.H."/>
            <person name="Herrero J."/>
            <person name="Green E.D."/>
            <person name="Haussler D."/>
            <person name="Siepel A."/>
            <person name="Goldman N."/>
            <person name="Pollard K.S."/>
            <person name="Pedersen J.S."/>
            <person name="Lander E.S."/>
            <person name="Kellis M."/>
        </authorList>
    </citation>
    <scope>NUCLEOTIDE SEQUENCE [LARGE SCALE GENOMIC DNA]</scope>
    <source>
        <strain evidence="17">2N</strain>
    </source>
</reference>
<dbReference type="Bgee" id="ENSCPOG00000000531">
    <property type="expression patterns" value="Expressed in testis and 13 other cell types or tissues"/>
</dbReference>
<dbReference type="InParanoid" id="H0UU45"/>
<evidence type="ECO:0000256" key="4">
    <source>
        <dbReference type="ARBA" id="ARBA00022737"/>
    </source>
</evidence>
<dbReference type="OMA" id="APFWKQH"/>
<evidence type="ECO:0000256" key="6">
    <source>
        <dbReference type="ARBA" id="ARBA00022833"/>
    </source>
</evidence>